<keyword evidence="2" id="KW-1185">Reference proteome</keyword>
<name>A0ACB8D7V1_DERSI</name>
<evidence type="ECO:0000313" key="2">
    <source>
        <dbReference type="Proteomes" id="UP000821865"/>
    </source>
</evidence>
<sequence>MAPAKTAASSRTRFTHDDDLALLCEVRAVNPFADQAGWASVATNVKIATEKEFSQRALRDRLDLLLAQYRRNDRTNMRKSGTEERYTAKDQLLQEISQLADAFGHKIRLTAARKVACVRPQSSVISAAEPSTASVARDTAAATHVVHLTDATVVEEADFTCAKRAAESGNLAFFEKRLQYEKSIRVTECSIEERKIVLA</sequence>
<dbReference type="EMBL" id="CM023472">
    <property type="protein sequence ID" value="KAH7960476.1"/>
    <property type="molecule type" value="Genomic_DNA"/>
</dbReference>
<accession>A0ACB8D7V1</accession>
<organism evidence="1 2">
    <name type="scientific">Dermacentor silvarum</name>
    <name type="common">Tick</name>
    <dbReference type="NCBI Taxonomy" id="543639"/>
    <lineage>
        <taxon>Eukaryota</taxon>
        <taxon>Metazoa</taxon>
        <taxon>Ecdysozoa</taxon>
        <taxon>Arthropoda</taxon>
        <taxon>Chelicerata</taxon>
        <taxon>Arachnida</taxon>
        <taxon>Acari</taxon>
        <taxon>Parasitiformes</taxon>
        <taxon>Ixodida</taxon>
        <taxon>Ixodoidea</taxon>
        <taxon>Ixodidae</taxon>
        <taxon>Rhipicephalinae</taxon>
        <taxon>Dermacentor</taxon>
    </lineage>
</organism>
<reference evidence="1" key="1">
    <citation type="submission" date="2020-05" db="EMBL/GenBank/DDBJ databases">
        <title>Large-scale comparative analyses of tick genomes elucidate their genetic diversity and vector capacities.</title>
        <authorList>
            <person name="Jia N."/>
            <person name="Wang J."/>
            <person name="Shi W."/>
            <person name="Du L."/>
            <person name="Sun Y."/>
            <person name="Zhan W."/>
            <person name="Jiang J."/>
            <person name="Wang Q."/>
            <person name="Zhang B."/>
            <person name="Ji P."/>
            <person name="Sakyi L.B."/>
            <person name="Cui X."/>
            <person name="Yuan T."/>
            <person name="Jiang B."/>
            <person name="Yang W."/>
            <person name="Lam T.T.-Y."/>
            <person name="Chang Q."/>
            <person name="Ding S."/>
            <person name="Wang X."/>
            <person name="Zhu J."/>
            <person name="Ruan X."/>
            <person name="Zhao L."/>
            <person name="Wei J."/>
            <person name="Que T."/>
            <person name="Du C."/>
            <person name="Cheng J."/>
            <person name="Dai P."/>
            <person name="Han X."/>
            <person name="Huang E."/>
            <person name="Gao Y."/>
            <person name="Liu J."/>
            <person name="Shao H."/>
            <person name="Ye R."/>
            <person name="Li L."/>
            <person name="Wei W."/>
            <person name="Wang X."/>
            <person name="Wang C."/>
            <person name="Yang T."/>
            <person name="Huo Q."/>
            <person name="Li W."/>
            <person name="Guo W."/>
            <person name="Chen H."/>
            <person name="Zhou L."/>
            <person name="Ni X."/>
            <person name="Tian J."/>
            <person name="Zhou Y."/>
            <person name="Sheng Y."/>
            <person name="Liu T."/>
            <person name="Pan Y."/>
            <person name="Xia L."/>
            <person name="Li J."/>
            <person name="Zhao F."/>
            <person name="Cao W."/>
        </authorList>
    </citation>
    <scope>NUCLEOTIDE SEQUENCE</scope>
    <source>
        <strain evidence="1">Dsil-2018</strain>
    </source>
</reference>
<proteinExistence type="predicted"/>
<gene>
    <name evidence="1" type="ORF">HPB49_020147</name>
</gene>
<evidence type="ECO:0000313" key="1">
    <source>
        <dbReference type="EMBL" id="KAH7960476.1"/>
    </source>
</evidence>
<comment type="caution">
    <text evidence="1">The sequence shown here is derived from an EMBL/GenBank/DDBJ whole genome shotgun (WGS) entry which is preliminary data.</text>
</comment>
<dbReference type="Proteomes" id="UP000821865">
    <property type="component" value="Chromosome 3"/>
</dbReference>
<protein>
    <submittedName>
        <fullName evidence="1">Uncharacterized protein</fullName>
    </submittedName>
</protein>